<organism evidence="5 6">
    <name type="scientific">Gracilibacillus kekensis</name>
    <dbReference type="NCBI Taxonomy" id="1027249"/>
    <lineage>
        <taxon>Bacteria</taxon>
        <taxon>Bacillati</taxon>
        <taxon>Bacillota</taxon>
        <taxon>Bacilli</taxon>
        <taxon>Bacillales</taxon>
        <taxon>Bacillaceae</taxon>
        <taxon>Gracilibacillus</taxon>
    </lineage>
</organism>
<dbReference type="STRING" id="1027249.SAMN05216179_2325"/>
<dbReference type="InterPro" id="IPR018062">
    <property type="entry name" value="HTH_AraC-typ_CS"/>
</dbReference>
<keyword evidence="1" id="KW-0805">Transcription regulation</keyword>
<reference evidence="5 6" key="1">
    <citation type="submission" date="2016-11" db="EMBL/GenBank/DDBJ databases">
        <authorList>
            <person name="Jaros S."/>
            <person name="Januszkiewicz K."/>
            <person name="Wedrychowicz H."/>
        </authorList>
    </citation>
    <scope>NUCLEOTIDE SEQUENCE [LARGE SCALE GENOMIC DNA]</scope>
    <source>
        <strain evidence="5 6">CGMCC 1.10681</strain>
    </source>
</reference>
<dbReference type="GO" id="GO:0003700">
    <property type="term" value="F:DNA-binding transcription factor activity"/>
    <property type="evidence" value="ECO:0007669"/>
    <property type="project" value="InterPro"/>
</dbReference>
<dbReference type="AlphaFoldDB" id="A0A1M7PLS2"/>
<dbReference type="SUPFAM" id="SSF46689">
    <property type="entry name" value="Homeodomain-like"/>
    <property type="match status" value="1"/>
</dbReference>
<evidence type="ECO:0000256" key="1">
    <source>
        <dbReference type="ARBA" id="ARBA00023015"/>
    </source>
</evidence>
<dbReference type="OrthoDB" id="9816335at2"/>
<keyword evidence="3" id="KW-0804">Transcription</keyword>
<dbReference type="Gene3D" id="2.60.120.10">
    <property type="entry name" value="Jelly Rolls"/>
    <property type="match status" value="1"/>
</dbReference>
<evidence type="ECO:0000256" key="2">
    <source>
        <dbReference type="ARBA" id="ARBA00023125"/>
    </source>
</evidence>
<keyword evidence="2 5" id="KW-0238">DNA-binding</keyword>
<keyword evidence="6" id="KW-1185">Reference proteome</keyword>
<name>A0A1M7PLS2_9BACI</name>
<gene>
    <name evidence="5" type="ORF">SAMN05216179_2325</name>
</gene>
<dbReference type="SMART" id="SM00342">
    <property type="entry name" value="HTH_ARAC"/>
    <property type="match status" value="1"/>
</dbReference>
<dbReference type="PANTHER" id="PTHR43280:SF2">
    <property type="entry name" value="HTH-TYPE TRANSCRIPTIONAL REGULATOR EXSA"/>
    <property type="match status" value="1"/>
</dbReference>
<dbReference type="InterPro" id="IPR003313">
    <property type="entry name" value="AraC-bd"/>
</dbReference>
<dbReference type="Proteomes" id="UP000184184">
    <property type="component" value="Unassembled WGS sequence"/>
</dbReference>
<dbReference type="Pfam" id="PF12833">
    <property type="entry name" value="HTH_18"/>
    <property type="match status" value="1"/>
</dbReference>
<dbReference type="PROSITE" id="PS00041">
    <property type="entry name" value="HTH_ARAC_FAMILY_1"/>
    <property type="match status" value="1"/>
</dbReference>
<dbReference type="InterPro" id="IPR018060">
    <property type="entry name" value="HTH_AraC"/>
</dbReference>
<evidence type="ECO:0000259" key="4">
    <source>
        <dbReference type="PROSITE" id="PS01124"/>
    </source>
</evidence>
<sequence length="333" mass="39737">MVWGRLVLNKTLLNELMLETDEERGILRGDKAVNKEIYTNLTSDFIIQSEKFLKDDLIMIRKHPRYIDFPKHSHDYIEMNYVFNGQFHQKVANQSMTLRQGDILLLNQHIEHELTACKKEDIIINFIIHPAFFDYILSNLSTGFIQSQMIHFLMNSIFDYNQTGQFLYYPVSDSIRIQEIMSQLLEEMFEESILSKSKIKFLMGLLILELIEQQKQTQQNNFYTEKHTFLTEVFRYIEENYREANLQALAKQFNQTAYWVSKQVKALTNQNFKDLVQEKRLLVAKNLLLYSELSMQAIAEEIGYENISYFYRIFKQKYKMTPKVYQTQLLKKE</sequence>
<evidence type="ECO:0000256" key="3">
    <source>
        <dbReference type="ARBA" id="ARBA00023163"/>
    </source>
</evidence>
<feature type="domain" description="HTH araC/xylS-type" evidence="4">
    <location>
        <begin position="231"/>
        <end position="328"/>
    </location>
</feature>
<evidence type="ECO:0000313" key="5">
    <source>
        <dbReference type="EMBL" id="SHN18161.1"/>
    </source>
</evidence>
<dbReference type="Gene3D" id="1.10.10.60">
    <property type="entry name" value="Homeodomain-like"/>
    <property type="match status" value="2"/>
</dbReference>
<dbReference type="InterPro" id="IPR014710">
    <property type="entry name" value="RmlC-like_jellyroll"/>
</dbReference>
<dbReference type="PANTHER" id="PTHR43280">
    <property type="entry name" value="ARAC-FAMILY TRANSCRIPTIONAL REGULATOR"/>
    <property type="match status" value="1"/>
</dbReference>
<proteinExistence type="predicted"/>
<dbReference type="PROSITE" id="PS01124">
    <property type="entry name" value="HTH_ARAC_FAMILY_2"/>
    <property type="match status" value="1"/>
</dbReference>
<dbReference type="EMBL" id="FRCZ01000004">
    <property type="protein sequence ID" value="SHN18161.1"/>
    <property type="molecule type" value="Genomic_DNA"/>
</dbReference>
<dbReference type="Pfam" id="PF02311">
    <property type="entry name" value="AraC_binding"/>
    <property type="match status" value="1"/>
</dbReference>
<dbReference type="GO" id="GO:0043565">
    <property type="term" value="F:sequence-specific DNA binding"/>
    <property type="evidence" value="ECO:0007669"/>
    <property type="project" value="InterPro"/>
</dbReference>
<accession>A0A1M7PLS2</accession>
<dbReference type="InterPro" id="IPR009057">
    <property type="entry name" value="Homeodomain-like_sf"/>
</dbReference>
<evidence type="ECO:0000313" key="6">
    <source>
        <dbReference type="Proteomes" id="UP000184184"/>
    </source>
</evidence>
<dbReference type="InterPro" id="IPR037923">
    <property type="entry name" value="HTH-like"/>
</dbReference>
<protein>
    <submittedName>
        <fullName evidence="5">AraC-type DNA-binding protein</fullName>
    </submittedName>
</protein>
<dbReference type="SUPFAM" id="SSF51215">
    <property type="entry name" value="Regulatory protein AraC"/>
    <property type="match status" value="1"/>
</dbReference>